<keyword evidence="3" id="KW-0540">Nuclease</keyword>
<comment type="caution">
    <text evidence="10">The sequence shown here is derived from an EMBL/GenBank/DDBJ whole genome shotgun (WGS) entry which is preliminary data.</text>
</comment>
<dbReference type="Proteomes" id="UP000269221">
    <property type="component" value="Unassembled WGS sequence"/>
</dbReference>
<dbReference type="GO" id="GO:0016787">
    <property type="term" value="F:hydrolase activity"/>
    <property type="evidence" value="ECO:0007669"/>
    <property type="project" value="UniProtKB-KW"/>
</dbReference>
<dbReference type="GO" id="GO:0004519">
    <property type="term" value="F:endonuclease activity"/>
    <property type="evidence" value="ECO:0007669"/>
    <property type="project" value="UniProtKB-KW"/>
</dbReference>
<proteinExistence type="predicted"/>
<dbReference type="STRING" id="333673.A0A3M0JXC9"/>
<dbReference type="GO" id="GO:0035613">
    <property type="term" value="F:RNA stem-loop binding"/>
    <property type="evidence" value="ECO:0007669"/>
    <property type="project" value="TreeGrafter"/>
</dbReference>
<keyword evidence="2" id="KW-0548">Nucleotidyltransferase</keyword>
<dbReference type="PROSITE" id="PS50994">
    <property type="entry name" value="INTEGRASE"/>
    <property type="match status" value="1"/>
</dbReference>
<evidence type="ECO:0000256" key="2">
    <source>
        <dbReference type="ARBA" id="ARBA00022695"/>
    </source>
</evidence>
<dbReference type="GO" id="GO:0015074">
    <property type="term" value="P:DNA integration"/>
    <property type="evidence" value="ECO:0007669"/>
    <property type="project" value="InterPro"/>
</dbReference>
<dbReference type="EMBL" id="QRBI01000122">
    <property type="protein sequence ID" value="RMC05636.1"/>
    <property type="molecule type" value="Genomic_DNA"/>
</dbReference>
<dbReference type="SUPFAM" id="SSF53098">
    <property type="entry name" value="Ribonuclease H-like"/>
    <property type="match status" value="1"/>
</dbReference>
<evidence type="ECO:0000256" key="6">
    <source>
        <dbReference type="ARBA" id="ARBA00022833"/>
    </source>
</evidence>
<evidence type="ECO:0000256" key="7">
    <source>
        <dbReference type="ARBA" id="ARBA00022918"/>
    </source>
</evidence>
<evidence type="ECO:0000256" key="5">
    <source>
        <dbReference type="ARBA" id="ARBA00022801"/>
    </source>
</evidence>
<sequence>MWASAHTGEKTRNVIAHWRQAFAVLGIPSAVKTNNGPAYASQKVRQFLQLWGVSHKFGIPHIPTGQAIVESAHGTLKQVLQKQKREMQGETPHNQLAEALYANNHLTVPQNSNNPVILNHHLLLQASDKMHQPGAKVRVQNLVTKQGEGPYDLIASGCGYACVSTDTGVHWVPAKCARPDLRPQRKNLANRQAGARDQMKVIKWMNHRVMTQMEMM</sequence>
<dbReference type="PANTHER" id="PTHR41694">
    <property type="entry name" value="ENDOGENOUS RETROVIRUS GROUP K MEMBER POL PROTEIN"/>
    <property type="match status" value="1"/>
</dbReference>
<evidence type="ECO:0000256" key="8">
    <source>
        <dbReference type="ARBA" id="ARBA00023268"/>
    </source>
</evidence>
<dbReference type="GO" id="GO:0003964">
    <property type="term" value="F:RNA-directed DNA polymerase activity"/>
    <property type="evidence" value="ECO:0007669"/>
    <property type="project" value="UniProtKB-KW"/>
</dbReference>
<dbReference type="PANTHER" id="PTHR41694:SF4">
    <property type="entry name" value="ENDOGENOUS RETROVIRUS GROUP K MEMBER 10 POL PROTEIN-RELATED"/>
    <property type="match status" value="1"/>
</dbReference>
<gene>
    <name evidence="10" type="ORF">DUI87_17721</name>
</gene>
<evidence type="ECO:0000256" key="4">
    <source>
        <dbReference type="ARBA" id="ARBA00022759"/>
    </source>
</evidence>
<dbReference type="AlphaFoldDB" id="A0A3M0JXC9"/>
<dbReference type="SUPFAM" id="SSF50122">
    <property type="entry name" value="DNA-binding domain of retroviral integrase"/>
    <property type="match status" value="1"/>
</dbReference>
<keyword evidence="8" id="KW-0511">Multifunctional enzyme</keyword>
<dbReference type="InterPro" id="IPR036397">
    <property type="entry name" value="RNaseH_sf"/>
</dbReference>
<dbReference type="Gene3D" id="2.30.30.10">
    <property type="entry name" value="Integrase, C-terminal domain superfamily, retroviral"/>
    <property type="match status" value="1"/>
</dbReference>
<protein>
    <recommendedName>
        <fullName evidence="9">Integrase catalytic domain-containing protein</fullName>
    </recommendedName>
</protein>
<evidence type="ECO:0000256" key="3">
    <source>
        <dbReference type="ARBA" id="ARBA00022722"/>
    </source>
</evidence>
<dbReference type="Gene3D" id="3.30.420.10">
    <property type="entry name" value="Ribonuclease H-like superfamily/Ribonuclease H"/>
    <property type="match status" value="1"/>
</dbReference>
<dbReference type="InterPro" id="IPR036862">
    <property type="entry name" value="Integrase_C_dom_sf_retrovir"/>
</dbReference>
<keyword evidence="11" id="KW-1185">Reference proteome</keyword>
<reference evidence="10 11" key="1">
    <citation type="submission" date="2018-07" db="EMBL/GenBank/DDBJ databases">
        <title>A high quality draft genome assembly of the barn swallow (H. rustica rustica).</title>
        <authorList>
            <person name="Formenti G."/>
            <person name="Chiara M."/>
            <person name="Poveda L."/>
            <person name="Francoijs K.-J."/>
            <person name="Bonisoli-Alquati A."/>
            <person name="Canova L."/>
            <person name="Gianfranceschi L."/>
            <person name="Horner D.S."/>
            <person name="Saino N."/>
        </authorList>
    </citation>
    <scope>NUCLEOTIDE SEQUENCE [LARGE SCALE GENOMIC DNA]</scope>
    <source>
        <strain evidence="10">Chelidonia</strain>
        <tissue evidence="10">Blood</tissue>
    </source>
</reference>
<evidence type="ECO:0000313" key="11">
    <source>
        <dbReference type="Proteomes" id="UP000269221"/>
    </source>
</evidence>
<dbReference type="Pfam" id="PF00665">
    <property type="entry name" value="rve"/>
    <property type="match status" value="1"/>
</dbReference>
<keyword evidence="5" id="KW-0378">Hydrolase</keyword>
<dbReference type="OrthoDB" id="9359997at2759"/>
<keyword evidence="1" id="KW-0808">Transferase</keyword>
<keyword evidence="7" id="KW-0695">RNA-directed DNA polymerase</keyword>
<name>A0A3M0JXC9_HIRRU</name>
<accession>A0A3M0JXC9</accession>
<keyword evidence="4" id="KW-0255">Endonuclease</keyword>
<evidence type="ECO:0000313" key="10">
    <source>
        <dbReference type="EMBL" id="RMC05636.1"/>
    </source>
</evidence>
<keyword evidence="6" id="KW-0862">Zinc</keyword>
<dbReference type="InterPro" id="IPR001584">
    <property type="entry name" value="Integrase_cat-core"/>
</dbReference>
<organism evidence="10 11">
    <name type="scientific">Hirundo rustica rustica</name>
    <dbReference type="NCBI Taxonomy" id="333673"/>
    <lineage>
        <taxon>Eukaryota</taxon>
        <taxon>Metazoa</taxon>
        <taxon>Chordata</taxon>
        <taxon>Craniata</taxon>
        <taxon>Vertebrata</taxon>
        <taxon>Euteleostomi</taxon>
        <taxon>Archelosauria</taxon>
        <taxon>Archosauria</taxon>
        <taxon>Dinosauria</taxon>
        <taxon>Saurischia</taxon>
        <taxon>Theropoda</taxon>
        <taxon>Coelurosauria</taxon>
        <taxon>Aves</taxon>
        <taxon>Neognathae</taxon>
        <taxon>Neoaves</taxon>
        <taxon>Telluraves</taxon>
        <taxon>Australaves</taxon>
        <taxon>Passeriformes</taxon>
        <taxon>Sylvioidea</taxon>
        <taxon>Hirundinidae</taxon>
        <taxon>Hirundo</taxon>
    </lineage>
</organism>
<evidence type="ECO:0000259" key="9">
    <source>
        <dbReference type="PROSITE" id="PS50994"/>
    </source>
</evidence>
<feature type="domain" description="Integrase catalytic" evidence="9">
    <location>
        <begin position="1"/>
        <end position="123"/>
    </location>
</feature>
<evidence type="ECO:0000256" key="1">
    <source>
        <dbReference type="ARBA" id="ARBA00022679"/>
    </source>
</evidence>
<dbReference type="InterPro" id="IPR012337">
    <property type="entry name" value="RNaseH-like_sf"/>
</dbReference>